<dbReference type="EMBL" id="JBHLUX010000017">
    <property type="protein sequence ID" value="MFC0470163.1"/>
    <property type="molecule type" value="Genomic_DNA"/>
</dbReference>
<evidence type="ECO:0000313" key="4">
    <source>
        <dbReference type="EMBL" id="MFC0470163.1"/>
    </source>
</evidence>
<dbReference type="InterPro" id="IPR012341">
    <property type="entry name" value="6hp_glycosidase-like_sf"/>
</dbReference>
<reference evidence="4 5" key="1">
    <citation type="submission" date="2024-09" db="EMBL/GenBank/DDBJ databases">
        <authorList>
            <person name="Sun Q."/>
            <person name="Mori K."/>
        </authorList>
    </citation>
    <scope>NUCLEOTIDE SEQUENCE [LARGE SCALE GENOMIC DNA]</scope>
    <source>
        <strain evidence="4 5">NCAIM B.02610</strain>
    </source>
</reference>
<feature type="domain" description="Alpha fucosidase A-like C-terminal" evidence="2">
    <location>
        <begin position="666"/>
        <end position="760"/>
    </location>
</feature>
<dbReference type="GO" id="GO:0016787">
    <property type="term" value="F:hydrolase activity"/>
    <property type="evidence" value="ECO:0007669"/>
    <property type="project" value="UniProtKB-KW"/>
</dbReference>
<dbReference type="InterPro" id="IPR008928">
    <property type="entry name" value="6-hairpin_glycosidase_sf"/>
</dbReference>
<name>A0ABV6KA24_9BACI</name>
<gene>
    <name evidence="4" type="ORF">ACFFHM_06400</name>
</gene>
<dbReference type="InterPro" id="IPR049053">
    <property type="entry name" value="AFCA-like_C"/>
</dbReference>
<dbReference type="Gene3D" id="1.50.10.10">
    <property type="match status" value="1"/>
</dbReference>
<dbReference type="PANTHER" id="PTHR31084:SF0">
    <property type="entry name" value="ALPHA-L-FUCOSIDASE 2"/>
    <property type="match status" value="1"/>
</dbReference>
<feature type="domain" description="Glycosyl hydrolase family 95 catalytic" evidence="3">
    <location>
        <begin position="258"/>
        <end position="664"/>
    </location>
</feature>
<protein>
    <submittedName>
        <fullName evidence="4">Glycoside hydrolase family 95 protein</fullName>
    </submittedName>
</protein>
<evidence type="ECO:0000259" key="2">
    <source>
        <dbReference type="Pfam" id="PF21307"/>
    </source>
</evidence>
<dbReference type="InterPro" id="IPR016518">
    <property type="entry name" value="Alpha-L-fucosidase"/>
</dbReference>
<dbReference type="PIRSF" id="PIRSF007663">
    <property type="entry name" value="UCP007663"/>
    <property type="match status" value="1"/>
</dbReference>
<evidence type="ECO:0000259" key="3">
    <source>
        <dbReference type="Pfam" id="PF22124"/>
    </source>
</evidence>
<proteinExistence type="predicted"/>
<dbReference type="Pfam" id="PF22124">
    <property type="entry name" value="Glyco_hydro_95_cat"/>
    <property type="match status" value="1"/>
</dbReference>
<dbReference type="InterPro" id="IPR054363">
    <property type="entry name" value="GH95_cat"/>
</dbReference>
<dbReference type="Pfam" id="PF21307">
    <property type="entry name" value="Glyco_hydro_95_C"/>
    <property type="match status" value="1"/>
</dbReference>
<dbReference type="PANTHER" id="PTHR31084">
    <property type="entry name" value="ALPHA-L-FUCOSIDASE 2"/>
    <property type="match status" value="1"/>
</dbReference>
<dbReference type="RefSeq" id="WP_335958850.1">
    <property type="nucleotide sequence ID" value="NZ_JAXBLX010000003.1"/>
</dbReference>
<keyword evidence="5" id="KW-1185">Reference proteome</keyword>
<feature type="domain" description="Glycosyl hydrolase family 95 N-terminal" evidence="1">
    <location>
        <begin position="6"/>
        <end position="240"/>
    </location>
</feature>
<dbReference type="Pfam" id="PF14498">
    <property type="entry name" value="Glyco_hyd_65N_2"/>
    <property type="match status" value="1"/>
</dbReference>
<dbReference type="SUPFAM" id="SSF48208">
    <property type="entry name" value="Six-hairpin glycosidases"/>
    <property type="match status" value="1"/>
</dbReference>
<organism evidence="4 5">
    <name type="scientific">Halalkalibacter kiskunsagensis</name>
    <dbReference type="NCBI Taxonomy" id="1548599"/>
    <lineage>
        <taxon>Bacteria</taxon>
        <taxon>Bacillati</taxon>
        <taxon>Bacillota</taxon>
        <taxon>Bacilli</taxon>
        <taxon>Bacillales</taxon>
        <taxon>Bacillaceae</taxon>
        <taxon>Halalkalibacter</taxon>
    </lineage>
</organism>
<comment type="caution">
    <text evidence="4">The sequence shown here is derived from an EMBL/GenBank/DDBJ whole genome shotgun (WGS) entry which is preliminary data.</text>
</comment>
<dbReference type="Proteomes" id="UP001589838">
    <property type="component" value="Unassembled WGS sequence"/>
</dbReference>
<dbReference type="InterPro" id="IPR027414">
    <property type="entry name" value="GH95_N_dom"/>
</dbReference>
<evidence type="ECO:0000313" key="5">
    <source>
        <dbReference type="Proteomes" id="UP001589838"/>
    </source>
</evidence>
<sequence>MNNNMIWFDKPAKTWNEALPIGNGRLGAMIYGKTSVEQIQLNEESVWYGGSRDRNNPDALENLPKIRSLLKEGRLSDAEQLATYALSGTPDTQRHYMTLGDLFLNFGHEEVEGYTRKLDLEKAIVSVDYSFNNKKYKREIFSSSPNQVTTIRITSNEIGSISFTARLSRDQNRNVERVSSKRKNSLVMEGNCGGQSGSDFSTVLSAFAEGGTVETIGEHLIVRDADSVLLFLAAETTFRHTDPEEECFKKIDQAVSETYEQLKQHHIEDYSAFYKRMELSLTDEYNKELLELPINERMNRVKSGLEDQKLIELYFQFGRYLLISSSRPGTLPANLQGIWNDKMRPPWDSKYTININAQMNYWPAEVCNLSECHEPLFDLIERMRVNGRQTAKVMYGCRGFVAHHNTDIWGDTAPQDIYPPATYWQMGAAWLCLHLWEHYQFNCDKGFLNQCYETMKESAEFFLDFLVEIEGGYLVTSPSVSPENTYILPNGEKGTLCIGPSMDSQILRELFYACIESSEILERDEEFREELVKVIKRLPETKIGKYGQIQEWMEDYEEAEPGHRHISHLFALHPGKQISVTQTPELAMAARTTLQRRLESGGGHTGWSRAWIINMWARLLDGELAYSNIVEMLKHSTLPNLLDNHPPFQIDGNFGGTAGIAEMLLQSHTGSIHFLPAIPKEWKKGFVKGIKARGGFTLDLHWDNGSIERAVIHSLYGNECKINWVGPFQLTDNNNKKVNDLHQCDGMIRFSTEREAVYTLSSIGNE</sequence>
<keyword evidence="4" id="KW-0378">Hydrolase</keyword>
<accession>A0ABV6KA24</accession>
<evidence type="ECO:0000259" key="1">
    <source>
        <dbReference type="Pfam" id="PF14498"/>
    </source>
</evidence>